<dbReference type="EMBL" id="JASPKZ010003798">
    <property type="protein sequence ID" value="KAJ9592900.1"/>
    <property type="molecule type" value="Genomic_DNA"/>
</dbReference>
<dbReference type="AlphaFoldDB" id="A0AAD8EJH4"/>
<reference evidence="1" key="1">
    <citation type="journal article" date="2023" name="IScience">
        <title>Live-bearing cockroach genome reveals convergent evolutionary mechanisms linked to viviparity in insects and beyond.</title>
        <authorList>
            <person name="Fouks B."/>
            <person name="Harrison M.C."/>
            <person name="Mikhailova A.A."/>
            <person name="Marchal E."/>
            <person name="English S."/>
            <person name="Carruthers M."/>
            <person name="Jennings E.C."/>
            <person name="Chiamaka E.L."/>
            <person name="Frigard R.A."/>
            <person name="Pippel M."/>
            <person name="Attardo G.M."/>
            <person name="Benoit J.B."/>
            <person name="Bornberg-Bauer E."/>
            <person name="Tobe S.S."/>
        </authorList>
    </citation>
    <scope>NUCLEOTIDE SEQUENCE</scope>
    <source>
        <strain evidence="1">Stay&amp;Tobe</strain>
    </source>
</reference>
<proteinExistence type="predicted"/>
<evidence type="ECO:0000313" key="2">
    <source>
        <dbReference type="Proteomes" id="UP001233999"/>
    </source>
</evidence>
<feature type="non-terminal residue" evidence="1">
    <location>
        <position position="68"/>
    </location>
</feature>
<feature type="non-terminal residue" evidence="1">
    <location>
        <position position="1"/>
    </location>
</feature>
<name>A0AAD8EJH4_DIPPU</name>
<accession>A0AAD8EJH4</accession>
<keyword evidence="2" id="KW-1185">Reference proteome</keyword>
<sequence length="68" mass="7555">KLLDGINAHGKRISIVTRRNNDISVSRTKARRVVSHRFKVPSPPYVICGEGRNQVSCKLTATCCQTCN</sequence>
<organism evidence="1 2">
    <name type="scientific">Diploptera punctata</name>
    <name type="common">Pacific beetle cockroach</name>
    <dbReference type="NCBI Taxonomy" id="6984"/>
    <lineage>
        <taxon>Eukaryota</taxon>
        <taxon>Metazoa</taxon>
        <taxon>Ecdysozoa</taxon>
        <taxon>Arthropoda</taxon>
        <taxon>Hexapoda</taxon>
        <taxon>Insecta</taxon>
        <taxon>Pterygota</taxon>
        <taxon>Neoptera</taxon>
        <taxon>Polyneoptera</taxon>
        <taxon>Dictyoptera</taxon>
        <taxon>Blattodea</taxon>
        <taxon>Blaberoidea</taxon>
        <taxon>Blaberidae</taxon>
        <taxon>Diplopterinae</taxon>
        <taxon>Diploptera</taxon>
    </lineage>
</organism>
<reference evidence="1" key="2">
    <citation type="submission" date="2023-05" db="EMBL/GenBank/DDBJ databases">
        <authorList>
            <person name="Fouks B."/>
        </authorList>
    </citation>
    <scope>NUCLEOTIDE SEQUENCE</scope>
    <source>
        <strain evidence="1">Stay&amp;Tobe</strain>
        <tissue evidence="1">Testes</tissue>
    </source>
</reference>
<comment type="caution">
    <text evidence="1">The sequence shown here is derived from an EMBL/GenBank/DDBJ whole genome shotgun (WGS) entry which is preliminary data.</text>
</comment>
<evidence type="ECO:0000313" key="1">
    <source>
        <dbReference type="EMBL" id="KAJ9592900.1"/>
    </source>
</evidence>
<dbReference type="Proteomes" id="UP001233999">
    <property type="component" value="Unassembled WGS sequence"/>
</dbReference>
<protein>
    <submittedName>
        <fullName evidence="1">Uncharacterized protein</fullName>
    </submittedName>
</protein>
<gene>
    <name evidence="1" type="ORF">L9F63_015433</name>
</gene>